<feature type="transmembrane region" description="Helical" evidence="2">
    <location>
        <begin position="102"/>
        <end position="120"/>
    </location>
</feature>
<name>A0A165FTR9_9BASI</name>
<dbReference type="Proteomes" id="UP000076842">
    <property type="component" value="Unassembled WGS sequence"/>
</dbReference>
<feature type="transmembrane region" description="Helical" evidence="2">
    <location>
        <begin position="46"/>
        <end position="64"/>
    </location>
</feature>
<organism evidence="3 4">
    <name type="scientific">Calocera cornea HHB12733</name>
    <dbReference type="NCBI Taxonomy" id="1353952"/>
    <lineage>
        <taxon>Eukaryota</taxon>
        <taxon>Fungi</taxon>
        <taxon>Dikarya</taxon>
        <taxon>Basidiomycota</taxon>
        <taxon>Agaricomycotina</taxon>
        <taxon>Dacrymycetes</taxon>
        <taxon>Dacrymycetales</taxon>
        <taxon>Dacrymycetaceae</taxon>
        <taxon>Calocera</taxon>
    </lineage>
</organism>
<evidence type="ECO:0000256" key="1">
    <source>
        <dbReference type="SAM" id="MobiDB-lite"/>
    </source>
</evidence>
<sequence length="348" mass="38076">MANIGIDEAAFFGIVSLALFYGIFFTLFCLAVYVLLNPMGGRRMNIPFLVSTVLFFCLITLYFIVRWMRAYIAFITFSRETAGGAIAFLSEVSEWHVATSTSLWAVTGALADLMLIYRLWLVWDRSYYVVILPLIMCLGSLVTVFAVVYEVSHAELTTTYATAITNWATSFLSLGLAQNTLVTGLIVLKIWKVNVGVRGQTSSVSSLWPVMAVLLESGSLYSSSVMITLITYVTQNNGSAVMTDVVVPIIGITFMLIIVRVGLGFSKTRSNAMASNQNYPSRSGAPGIMSSRRAPPNQGSTTGLESGVDSDYPLHDIRVTLEREVIHEFGSDKEPSVLKSKEGDADSI</sequence>
<feature type="transmembrane region" description="Helical" evidence="2">
    <location>
        <begin position="212"/>
        <end position="233"/>
    </location>
</feature>
<dbReference type="EMBL" id="KV423967">
    <property type="protein sequence ID" value="KZT57191.1"/>
    <property type="molecule type" value="Genomic_DNA"/>
</dbReference>
<keyword evidence="2" id="KW-1133">Transmembrane helix</keyword>
<keyword evidence="2" id="KW-0472">Membrane</keyword>
<feature type="transmembrane region" description="Helical" evidence="2">
    <location>
        <begin position="245"/>
        <end position="263"/>
    </location>
</feature>
<dbReference type="AlphaFoldDB" id="A0A165FTR9"/>
<feature type="region of interest" description="Disordered" evidence="1">
    <location>
        <begin position="274"/>
        <end position="311"/>
    </location>
</feature>
<evidence type="ECO:0000313" key="3">
    <source>
        <dbReference type="EMBL" id="KZT57191.1"/>
    </source>
</evidence>
<feature type="transmembrane region" description="Helical" evidence="2">
    <location>
        <begin position="127"/>
        <end position="149"/>
    </location>
</feature>
<dbReference type="OrthoDB" id="3341077at2759"/>
<accession>A0A165FTR9</accession>
<dbReference type="InParanoid" id="A0A165FTR9"/>
<proteinExistence type="predicted"/>
<reference evidence="3 4" key="1">
    <citation type="journal article" date="2016" name="Mol. Biol. Evol.">
        <title>Comparative Genomics of Early-Diverging Mushroom-Forming Fungi Provides Insights into the Origins of Lignocellulose Decay Capabilities.</title>
        <authorList>
            <person name="Nagy L.G."/>
            <person name="Riley R."/>
            <person name="Tritt A."/>
            <person name="Adam C."/>
            <person name="Daum C."/>
            <person name="Floudas D."/>
            <person name="Sun H."/>
            <person name="Yadav J.S."/>
            <person name="Pangilinan J."/>
            <person name="Larsson K.H."/>
            <person name="Matsuura K."/>
            <person name="Barry K."/>
            <person name="Labutti K."/>
            <person name="Kuo R."/>
            <person name="Ohm R.A."/>
            <person name="Bhattacharya S.S."/>
            <person name="Shirouzu T."/>
            <person name="Yoshinaga Y."/>
            <person name="Martin F.M."/>
            <person name="Grigoriev I.V."/>
            <person name="Hibbett D.S."/>
        </authorList>
    </citation>
    <scope>NUCLEOTIDE SEQUENCE [LARGE SCALE GENOMIC DNA]</scope>
    <source>
        <strain evidence="3 4">HHB12733</strain>
    </source>
</reference>
<keyword evidence="2" id="KW-0812">Transmembrane</keyword>
<feature type="transmembrane region" description="Helical" evidence="2">
    <location>
        <begin position="12"/>
        <end position="34"/>
    </location>
</feature>
<dbReference type="STRING" id="1353952.A0A165FTR9"/>
<evidence type="ECO:0000313" key="4">
    <source>
        <dbReference type="Proteomes" id="UP000076842"/>
    </source>
</evidence>
<gene>
    <name evidence="3" type="ORF">CALCODRAFT_496499</name>
</gene>
<evidence type="ECO:0000256" key="2">
    <source>
        <dbReference type="SAM" id="Phobius"/>
    </source>
</evidence>
<keyword evidence="4" id="KW-1185">Reference proteome</keyword>
<feature type="transmembrane region" description="Helical" evidence="2">
    <location>
        <begin position="169"/>
        <end position="191"/>
    </location>
</feature>
<protein>
    <submittedName>
        <fullName evidence="3">Uncharacterized protein</fullName>
    </submittedName>
</protein>